<evidence type="ECO:0000313" key="3">
    <source>
        <dbReference type="Proteomes" id="UP000193944"/>
    </source>
</evidence>
<protein>
    <submittedName>
        <fullName evidence="2">Uncharacterized protein</fullName>
    </submittedName>
</protein>
<comment type="caution">
    <text evidence="2">The sequence shown here is derived from an EMBL/GenBank/DDBJ whole genome shotgun (WGS) entry which is preliminary data.</text>
</comment>
<evidence type="ECO:0000256" key="1">
    <source>
        <dbReference type="SAM" id="Phobius"/>
    </source>
</evidence>
<keyword evidence="1" id="KW-0472">Membrane</keyword>
<sequence>MRQKEVYSFHGDYTKYLLSEVSDLSYDNNLVKRDSCSFFEALTCIGSFGVFVTACATFINIEVQSLSY</sequence>
<proteinExistence type="predicted"/>
<dbReference type="AlphaFoldDB" id="A0A1Y1VXT5"/>
<keyword evidence="3" id="KW-1185">Reference proteome</keyword>
<reference evidence="2 3" key="1">
    <citation type="submission" date="2016-08" db="EMBL/GenBank/DDBJ databases">
        <title>A Parts List for Fungal Cellulosomes Revealed by Comparative Genomics.</title>
        <authorList>
            <consortium name="DOE Joint Genome Institute"/>
            <person name="Haitjema C.H."/>
            <person name="Gilmore S.P."/>
            <person name="Henske J.K."/>
            <person name="Solomon K.V."/>
            <person name="De Groot R."/>
            <person name="Kuo A."/>
            <person name="Mondo S.J."/>
            <person name="Salamov A.A."/>
            <person name="Labutti K."/>
            <person name="Zhao Z."/>
            <person name="Chiniquy J."/>
            <person name="Barry K."/>
            <person name="Brewer H.M."/>
            <person name="Purvine S.O."/>
            <person name="Wright A.T."/>
            <person name="Boxma B."/>
            <person name="Van Alen T."/>
            <person name="Hackstein J.H."/>
            <person name="Baker S.E."/>
            <person name="Grigoriev I.V."/>
            <person name="O'Malley M.A."/>
        </authorList>
    </citation>
    <scope>NUCLEOTIDE SEQUENCE [LARGE SCALE GENOMIC DNA]</scope>
    <source>
        <strain evidence="2 3">S4</strain>
    </source>
</reference>
<dbReference type="EMBL" id="MCFG01000448">
    <property type="protein sequence ID" value="ORX66092.1"/>
    <property type="molecule type" value="Genomic_DNA"/>
</dbReference>
<dbReference type="Proteomes" id="UP000193944">
    <property type="component" value="Unassembled WGS sequence"/>
</dbReference>
<evidence type="ECO:0000313" key="2">
    <source>
        <dbReference type="EMBL" id="ORX66092.1"/>
    </source>
</evidence>
<name>A0A1Y1VXT5_9FUNG</name>
<keyword evidence="1" id="KW-0812">Transmembrane</keyword>
<feature type="transmembrane region" description="Helical" evidence="1">
    <location>
        <begin position="38"/>
        <end position="61"/>
    </location>
</feature>
<organism evidence="2 3">
    <name type="scientific">Anaeromyces robustus</name>
    <dbReference type="NCBI Taxonomy" id="1754192"/>
    <lineage>
        <taxon>Eukaryota</taxon>
        <taxon>Fungi</taxon>
        <taxon>Fungi incertae sedis</taxon>
        <taxon>Chytridiomycota</taxon>
        <taxon>Chytridiomycota incertae sedis</taxon>
        <taxon>Neocallimastigomycetes</taxon>
        <taxon>Neocallimastigales</taxon>
        <taxon>Neocallimastigaceae</taxon>
        <taxon>Anaeromyces</taxon>
    </lineage>
</organism>
<reference evidence="2 3" key="2">
    <citation type="submission" date="2016-08" db="EMBL/GenBank/DDBJ databases">
        <title>Pervasive Adenine N6-methylation of Active Genes in Fungi.</title>
        <authorList>
            <consortium name="DOE Joint Genome Institute"/>
            <person name="Mondo S.J."/>
            <person name="Dannebaum R.O."/>
            <person name="Kuo R.C."/>
            <person name="Labutti K."/>
            <person name="Haridas S."/>
            <person name="Kuo A."/>
            <person name="Salamov A."/>
            <person name="Ahrendt S.R."/>
            <person name="Lipzen A."/>
            <person name="Sullivan W."/>
            <person name="Andreopoulos W.B."/>
            <person name="Clum A."/>
            <person name="Lindquist E."/>
            <person name="Daum C."/>
            <person name="Ramamoorthy G.K."/>
            <person name="Gryganskyi A."/>
            <person name="Culley D."/>
            <person name="Magnuson J.K."/>
            <person name="James T.Y."/>
            <person name="O'Malley M.A."/>
            <person name="Stajich J.E."/>
            <person name="Spatafora J.W."/>
            <person name="Visel A."/>
            <person name="Grigoriev I.V."/>
        </authorList>
    </citation>
    <scope>NUCLEOTIDE SEQUENCE [LARGE SCALE GENOMIC DNA]</scope>
    <source>
        <strain evidence="2 3">S4</strain>
    </source>
</reference>
<gene>
    <name evidence="2" type="ORF">BCR32DRAFT_286360</name>
</gene>
<accession>A0A1Y1VXT5</accession>
<keyword evidence="1" id="KW-1133">Transmembrane helix</keyword>